<protein>
    <submittedName>
        <fullName evidence="2">Uncharacterized protein</fullName>
    </submittedName>
</protein>
<organism evidence="2 3">
    <name type="scientific">Cuscuta epithymum</name>
    <dbReference type="NCBI Taxonomy" id="186058"/>
    <lineage>
        <taxon>Eukaryota</taxon>
        <taxon>Viridiplantae</taxon>
        <taxon>Streptophyta</taxon>
        <taxon>Embryophyta</taxon>
        <taxon>Tracheophyta</taxon>
        <taxon>Spermatophyta</taxon>
        <taxon>Magnoliopsida</taxon>
        <taxon>eudicotyledons</taxon>
        <taxon>Gunneridae</taxon>
        <taxon>Pentapetalae</taxon>
        <taxon>asterids</taxon>
        <taxon>lamiids</taxon>
        <taxon>Solanales</taxon>
        <taxon>Convolvulaceae</taxon>
        <taxon>Cuscuteae</taxon>
        <taxon>Cuscuta</taxon>
        <taxon>Cuscuta subgen. Cuscuta</taxon>
    </lineage>
</organism>
<gene>
    <name evidence="2" type="ORF">CEPIT_LOCUS26607</name>
</gene>
<evidence type="ECO:0000313" key="2">
    <source>
        <dbReference type="EMBL" id="CAH9125239.1"/>
    </source>
</evidence>
<feature type="compositionally biased region" description="Low complexity" evidence="1">
    <location>
        <begin position="106"/>
        <end position="140"/>
    </location>
</feature>
<feature type="non-terminal residue" evidence="2">
    <location>
        <position position="140"/>
    </location>
</feature>
<accession>A0AAV0EMF1</accession>
<feature type="compositionally biased region" description="Polar residues" evidence="1">
    <location>
        <begin position="86"/>
        <end position="98"/>
    </location>
</feature>
<comment type="caution">
    <text evidence="2">The sequence shown here is derived from an EMBL/GenBank/DDBJ whole genome shotgun (WGS) entry which is preliminary data.</text>
</comment>
<keyword evidence="3" id="KW-1185">Reference proteome</keyword>
<name>A0AAV0EMF1_9ASTE</name>
<evidence type="ECO:0000256" key="1">
    <source>
        <dbReference type="SAM" id="MobiDB-lite"/>
    </source>
</evidence>
<dbReference type="AlphaFoldDB" id="A0AAV0EMF1"/>
<proteinExistence type="predicted"/>
<sequence length="140" mass="15181">MVQKLTEKQSSSTSSAATNPSSSVAQALFCELCGGGHSFKECNFLELTQNVPFIPTVEQADAIYGRPQVPYQGNYNPQGKTHPGFSWSNSSGAANPSFPSKPTPPGFQNQQGFRGNQNNQQLRGNQGYQNPQGYPPQQQL</sequence>
<evidence type="ECO:0000313" key="3">
    <source>
        <dbReference type="Proteomes" id="UP001152523"/>
    </source>
</evidence>
<dbReference type="Proteomes" id="UP001152523">
    <property type="component" value="Unassembled WGS sequence"/>
</dbReference>
<reference evidence="2" key="1">
    <citation type="submission" date="2022-07" db="EMBL/GenBank/DDBJ databases">
        <authorList>
            <person name="Macas J."/>
            <person name="Novak P."/>
            <person name="Neumann P."/>
        </authorList>
    </citation>
    <scope>NUCLEOTIDE SEQUENCE</scope>
</reference>
<feature type="region of interest" description="Disordered" evidence="1">
    <location>
        <begin position="65"/>
        <end position="140"/>
    </location>
</feature>
<dbReference type="EMBL" id="CAMAPF010000935">
    <property type="protein sequence ID" value="CAH9125239.1"/>
    <property type="molecule type" value="Genomic_DNA"/>
</dbReference>